<dbReference type="Pfam" id="PF00359">
    <property type="entry name" value="PTS_EIIA_2"/>
    <property type="match status" value="1"/>
</dbReference>
<keyword evidence="4" id="KW-0762">Sugar transport</keyword>
<dbReference type="NCBIfam" id="TIGR00848">
    <property type="entry name" value="fruA"/>
    <property type="match status" value="1"/>
</dbReference>
<dbReference type="PANTHER" id="PTHR47738">
    <property type="entry name" value="PTS SYSTEM FRUCTOSE-LIKE EIIA COMPONENT-RELATED"/>
    <property type="match status" value="1"/>
</dbReference>
<gene>
    <name evidence="8" type="ORF">COV72_05480</name>
</gene>
<dbReference type="InterPro" id="IPR016152">
    <property type="entry name" value="PTrfase/Anion_transptr"/>
</dbReference>
<evidence type="ECO:0000256" key="2">
    <source>
        <dbReference type="ARBA" id="ARBA00022448"/>
    </source>
</evidence>
<dbReference type="PANTHER" id="PTHR47738:SF2">
    <property type="entry name" value="PTS SYSTEM FRUCTOSE-LIKE EIIA COMPONENT"/>
    <property type="match status" value="1"/>
</dbReference>
<dbReference type="SUPFAM" id="SSF55804">
    <property type="entry name" value="Phoshotransferase/anion transport protein"/>
    <property type="match status" value="1"/>
</dbReference>
<dbReference type="GO" id="GO:0008982">
    <property type="term" value="F:protein-N(PI)-phosphohistidine-sugar phosphotransferase activity"/>
    <property type="evidence" value="ECO:0007669"/>
    <property type="project" value="InterPro"/>
</dbReference>
<organism evidence="8 9">
    <name type="scientific">Candidatus Ghiorseimicrobium undicola</name>
    <dbReference type="NCBI Taxonomy" id="1974746"/>
    <lineage>
        <taxon>Bacteria</taxon>
        <taxon>Pseudomonadati</taxon>
        <taxon>Candidatus Omnitrophota</taxon>
        <taxon>Candidatus Ghiorseimicrobium</taxon>
    </lineage>
</organism>
<keyword evidence="6" id="KW-0598">Phosphotransferase system</keyword>
<evidence type="ECO:0000313" key="9">
    <source>
        <dbReference type="Proteomes" id="UP000229641"/>
    </source>
</evidence>
<comment type="caution">
    <text evidence="8">The sequence shown here is derived from an EMBL/GenBank/DDBJ whole genome shotgun (WGS) entry which is preliminary data.</text>
</comment>
<comment type="subcellular location">
    <subcellularLocation>
        <location evidence="1">Cytoplasm</location>
    </subcellularLocation>
</comment>
<dbReference type="CDD" id="cd00211">
    <property type="entry name" value="PTS_IIA_fru"/>
    <property type="match status" value="1"/>
</dbReference>
<dbReference type="GO" id="GO:0009401">
    <property type="term" value="P:phosphoenolpyruvate-dependent sugar phosphotransferase system"/>
    <property type="evidence" value="ECO:0007669"/>
    <property type="project" value="UniProtKB-KW"/>
</dbReference>
<evidence type="ECO:0000256" key="3">
    <source>
        <dbReference type="ARBA" id="ARBA00022553"/>
    </source>
</evidence>
<dbReference type="Gene3D" id="3.40.930.10">
    <property type="entry name" value="Mannitol-specific EII, Chain A"/>
    <property type="match status" value="1"/>
</dbReference>
<keyword evidence="3" id="KW-0597">Phosphoprotein</keyword>
<keyword evidence="2" id="KW-0813">Transport</keyword>
<dbReference type="EMBL" id="PCWA01000078">
    <property type="protein sequence ID" value="PIQ88982.1"/>
    <property type="molecule type" value="Genomic_DNA"/>
</dbReference>
<evidence type="ECO:0000256" key="1">
    <source>
        <dbReference type="ARBA" id="ARBA00004496"/>
    </source>
</evidence>
<evidence type="ECO:0000259" key="7">
    <source>
        <dbReference type="PROSITE" id="PS51094"/>
    </source>
</evidence>
<evidence type="ECO:0000256" key="6">
    <source>
        <dbReference type="ARBA" id="ARBA00022683"/>
    </source>
</evidence>
<dbReference type="AlphaFoldDB" id="A0A2H0LX92"/>
<evidence type="ECO:0000256" key="5">
    <source>
        <dbReference type="ARBA" id="ARBA00022679"/>
    </source>
</evidence>
<dbReference type="GO" id="GO:0016020">
    <property type="term" value="C:membrane"/>
    <property type="evidence" value="ECO:0007669"/>
    <property type="project" value="InterPro"/>
</dbReference>
<name>A0A2H0LX92_9BACT</name>
<keyword evidence="5" id="KW-0808">Transferase</keyword>
<dbReference type="InterPro" id="IPR004715">
    <property type="entry name" value="PTS_IIA_fruc"/>
</dbReference>
<dbReference type="InterPro" id="IPR002178">
    <property type="entry name" value="PTS_EIIA_type-2_dom"/>
</dbReference>
<accession>A0A2H0LX92</accession>
<reference evidence="8 9" key="1">
    <citation type="submission" date="2017-09" db="EMBL/GenBank/DDBJ databases">
        <title>Depth-based differentiation of microbial function through sediment-hosted aquifers and enrichment of novel symbionts in the deep terrestrial subsurface.</title>
        <authorList>
            <person name="Probst A.J."/>
            <person name="Ladd B."/>
            <person name="Jarett J.K."/>
            <person name="Geller-Mcgrath D.E."/>
            <person name="Sieber C.M."/>
            <person name="Emerson J.B."/>
            <person name="Anantharaman K."/>
            <person name="Thomas B.C."/>
            <person name="Malmstrom R."/>
            <person name="Stieglmeier M."/>
            <person name="Klingl A."/>
            <person name="Woyke T."/>
            <person name="Ryan C.M."/>
            <person name="Banfield J.F."/>
        </authorList>
    </citation>
    <scope>NUCLEOTIDE SEQUENCE [LARGE SCALE GENOMIC DNA]</scope>
    <source>
        <strain evidence="8">CG11_big_fil_rev_8_21_14_0_20_42_13</strain>
    </source>
</reference>
<dbReference type="GO" id="GO:0005737">
    <property type="term" value="C:cytoplasm"/>
    <property type="evidence" value="ECO:0007669"/>
    <property type="project" value="UniProtKB-SubCell"/>
</dbReference>
<dbReference type="PROSITE" id="PS51094">
    <property type="entry name" value="PTS_EIIA_TYPE_2"/>
    <property type="match status" value="1"/>
</dbReference>
<proteinExistence type="predicted"/>
<evidence type="ECO:0000313" key="8">
    <source>
        <dbReference type="EMBL" id="PIQ88982.1"/>
    </source>
</evidence>
<dbReference type="Proteomes" id="UP000229641">
    <property type="component" value="Unassembled WGS sequence"/>
</dbReference>
<sequence length="154" mass="17090">MKIMDFLNEKAICANLKAQDKEGVIRELVDLLFKAGVIKDKDEMISTLLARESLGSTGIGQGIGIPHGKSDKVKELVAAFGLSRKGVKFDSLDGEPAYIFFLLVAPEESAGPHLKALARISRFLKDKYFRDLLKGAQDEKEIVKVIREEDEKRA</sequence>
<dbReference type="FunFam" id="3.40.930.10:FF:000009">
    <property type="entry name" value="PTS system, fructose specific IIABC component"/>
    <property type="match status" value="1"/>
</dbReference>
<evidence type="ECO:0000256" key="4">
    <source>
        <dbReference type="ARBA" id="ARBA00022597"/>
    </source>
</evidence>
<dbReference type="InterPro" id="IPR051541">
    <property type="entry name" value="PTS_SugarTrans_NitroReg"/>
</dbReference>
<feature type="domain" description="PTS EIIA type-2" evidence="7">
    <location>
        <begin position="5"/>
        <end position="149"/>
    </location>
</feature>
<protein>
    <submittedName>
        <fullName evidence="8">PTS fructose transporter subunit IIA</fullName>
    </submittedName>
</protein>